<gene>
    <name evidence="2" type="ORF">AAF712_007348</name>
</gene>
<protein>
    <submittedName>
        <fullName evidence="2">Uncharacterized protein</fullName>
    </submittedName>
</protein>
<evidence type="ECO:0000313" key="2">
    <source>
        <dbReference type="EMBL" id="KAL0065707.1"/>
    </source>
</evidence>
<feature type="compositionally biased region" description="Low complexity" evidence="1">
    <location>
        <begin position="273"/>
        <end position="299"/>
    </location>
</feature>
<proteinExistence type="predicted"/>
<evidence type="ECO:0000256" key="1">
    <source>
        <dbReference type="SAM" id="MobiDB-lite"/>
    </source>
</evidence>
<feature type="region of interest" description="Disordered" evidence="1">
    <location>
        <begin position="249"/>
        <end position="303"/>
    </location>
</feature>
<keyword evidence="3" id="KW-1185">Reference proteome</keyword>
<accession>A0ABR2ZXC0</accession>
<reference evidence="2 3" key="1">
    <citation type="submission" date="2024-05" db="EMBL/GenBank/DDBJ databases">
        <title>A draft genome resource for the thread blight pathogen Marasmius tenuissimus strain MS-2.</title>
        <authorList>
            <person name="Yulfo-Soto G.E."/>
            <person name="Baruah I.K."/>
            <person name="Amoako-Attah I."/>
            <person name="Bukari Y."/>
            <person name="Meinhardt L.W."/>
            <person name="Bailey B.A."/>
            <person name="Cohen S.P."/>
        </authorList>
    </citation>
    <scope>NUCLEOTIDE SEQUENCE [LARGE SCALE GENOMIC DNA]</scope>
    <source>
        <strain evidence="2 3">MS-2</strain>
    </source>
</reference>
<dbReference type="EMBL" id="JBBXMP010000044">
    <property type="protein sequence ID" value="KAL0065707.1"/>
    <property type="molecule type" value="Genomic_DNA"/>
</dbReference>
<dbReference type="Proteomes" id="UP001437256">
    <property type="component" value="Unassembled WGS sequence"/>
</dbReference>
<name>A0ABR2ZXC0_9AGAR</name>
<feature type="compositionally biased region" description="Acidic residues" evidence="1">
    <location>
        <begin position="260"/>
        <end position="272"/>
    </location>
</feature>
<sequence>MSFNSSAGLPPIRAAERVMPSPLAPHHLQNLVGIVRQANDFYRMVAAAYRAARRPTYHAQKLAAQMDLRVDTWKAIRCPMNRISNVAYPLIDMSLGPHTPPARSVVQDLYEVEAAPVIPFDIPGVCCANVPLKHKPSNLPPIIIPAIGSERRQLPKASSGYRASRTGHGNPSSYFSAVTPDIREAPVFNVHVWDSNMSLQHTEQVVPDDVAAEDVEMDLADIVLTPMSTEAEDGSYFEDEEEDEDRFRYVVGGTGRPEPEELCYPDFDEDESPSSSGTSGSDSSSPSSFSSISTPSEGSPMAICNKRKPAYYDEDCTRDFGLDGKPPKYLRKELAIAQPVPRYRV</sequence>
<evidence type="ECO:0000313" key="3">
    <source>
        <dbReference type="Proteomes" id="UP001437256"/>
    </source>
</evidence>
<comment type="caution">
    <text evidence="2">The sequence shown here is derived from an EMBL/GenBank/DDBJ whole genome shotgun (WGS) entry which is preliminary data.</text>
</comment>
<organism evidence="2 3">
    <name type="scientific">Marasmius tenuissimus</name>
    <dbReference type="NCBI Taxonomy" id="585030"/>
    <lineage>
        <taxon>Eukaryota</taxon>
        <taxon>Fungi</taxon>
        <taxon>Dikarya</taxon>
        <taxon>Basidiomycota</taxon>
        <taxon>Agaricomycotina</taxon>
        <taxon>Agaricomycetes</taxon>
        <taxon>Agaricomycetidae</taxon>
        <taxon>Agaricales</taxon>
        <taxon>Marasmiineae</taxon>
        <taxon>Marasmiaceae</taxon>
        <taxon>Marasmius</taxon>
    </lineage>
</organism>